<proteinExistence type="predicted"/>
<dbReference type="GO" id="GO:0009306">
    <property type="term" value="P:protein secretion"/>
    <property type="evidence" value="ECO:0007669"/>
    <property type="project" value="InterPro"/>
</dbReference>
<keyword evidence="3" id="KW-1133">Transmembrane helix</keyword>
<evidence type="ECO:0000259" key="6">
    <source>
        <dbReference type="Pfam" id="PF04357"/>
    </source>
</evidence>
<dbReference type="RefSeq" id="WP_131567706.1">
    <property type="nucleotide sequence ID" value="NZ_JAINFK010000002.1"/>
</dbReference>
<name>A0A4R0PEY9_9HYPH</name>
<protein>
    <recommendedName>
        <fullName evidence="6">Translocation and assembly module TamB C-terminal domain-containing protein</fullName>
    </recommendedName>
</protein>
<gene>
    <name evidence="7" type="ORF">E0D97_08135</name>
</gene>
<evidence type="ECO:0000313" key="7">
    <source>
        <dbReference type="EMBL" id="TCD14054.1"/>
    </source>
</evidence>
<dbReference type="PANTHER" id="PTHR36985">
    <property type="entry name" value="TRANSLOCATION AND ASSEMBLY MODULE SUBUNIT TAMB"/>
    <property type="match status" value="1"/>
</dbReference>
<feature type="signal peptide" evidence="5">
    <location>
        <begin position="1"/>
        <end position="26"/>
    </location>
</feature>
<dbReference type="OrthoDB" id="7784409at2"/>
<dbReference type="GO" id="GO:0005886">
    <property type="term" value="C:plasma membrane"/>
    <property type="evidence" value="ECO:0007669"/>
    <property type="project" value="InterPro"/>
</dbReference>
<organism evidence="7 8">
    <name type="scientific">Oricola cellulosilytica</name>
    <dbReference type="NCBI Taxonomy" id="1429082"/>
    <lineage>
        <taxon>Bacteria</taxon>
        <taxon>Pseudomonadati</taxon>
        <taxon>Pseudomonadota</taxon>
        <taxon>Alphaproteobacteria</taxon>
        <taxon>Hyphomicrobiales</taxon>
        <taxon>Ahrensiaceae</taxon>
        <taxon>Oricola</taxon>
    </lineage>
</organism>
<comment type="caution">
    <text evidence="7">The sequence shown here is derived from an EMBL/GenBank/DDBJ whole genome shotgun (WGS) entry which is preliminary data.</text>
</comment>
<accession>A0A4R0PEY9</accession>
<evidence type="ECO:0000256" key="3">
    <source>
        <dbReference type="ARBA" id="ARBA00022989"/>
    </source>
</evidence>
<feature type="domain" description="Translocation and assembly module TamB C-terminal" evidence="6">
    <location>
        <begin position="1088"/>
        <end position="1437"/>
    </location>
</feature>
<dbReference type="InterPro" id="IPR007452">
    <property type="entry name" value="TamB_C"/>
</dbReference>
<keyword evidence="8" id="KW-1185">Reference proteome</keyword>
<dbReference type="Pfam" id="PF04357">
    <property type="entry name" value="TamB"/>
    <property type="match status" value="1"/>
</dbReference>
<dbReference type="EMBL" id="SJST01000003">
    <property type="protein sequence ID" value="TCD14054.1"/>
    <property type="molecule type" value="Genomic_DNA"/>
</dbReference>
<evidence type="ECO:0000313" key="8">
    <source>
        <dbReference type="Proteomes" id="UP000291301"/>
    </source>
</evidence>
<dbReference type="Proteomes" id="UP000291301">
    <property type="component" value="Unassembled WGS sequence"/>
</dbReference>
<evidence type="ECO:0000256" key="5">
    <source>
        <dbReference type="SAM" id="SignalP"/>
    </source>
</evidence>
<keyword evidence="2" id="KW-0812">Transmembrane</keyword>
<evidence type="ECO:0000256" key="4">
    <source>
        <dbReference type="ARBA" id="ARBA00023136"/>
    </source>
</evidence>
<dbReference type="PANTHER" id="PTHR36985:SF1">
    <property type="entry name" value="TRANSLOCATION AND ASSEMBLY MODULE SUBUNIT TAMB"/>
    <property type="match status" value="1"/>
</dbReference>
<evidence type="ECO:0000256" key="1">
    <source>
        <dbReference type="ARBA" id="ARBA00004167"/>
    </source>
</evidence>
<feature type="chain" id="PRO_5020598451" description="Translocation and assembly module TamB C-terminal domain-containing protein" evidence="5">
    <location>
        <begin position="27"/>
        <end position="1437"/>
    </location>
</feature>
<comment type="subcellular location">
    <subcellularLocation>
        <location evidence="1">Membrane</location>
        <topology evidence="1">Single-pass membrane protein</topology>
    </subcellularLocation>
</comment>
<keyword evidence="4" id="KW-0472">Membrane</keyword>
<sequence length="1437" mass="149203">MRGLRALSRLFLIVTAFVCAGSAARAQEEEEKSRFIRYVEEQLSTPTRQIRLNGIQGTLSSNVSFDSITISDEDGVWLTIVEPTLEWQRRSLLGGKLDIQSLTAERIDWPRMPARDEAAPAPEASGFQIPELPVSVVIEELRITEAEFGQPVFGLASVLSLEGSIALEDGNLDAGLDIRRLDGPGGQMALGATYDGGTETLNVDFSLDEPADGVVANLLNIPERPPVRLAINGTGPVNDLNIELAFDVDGERIASGSLEMNEPLFSDDLRADLVLSGPIQRILPEQHRAFFGDETRLSADVTLRSGGGIDLRNLQLDSGALDITASASTLDDGFPREITADINLLSQDGQPVRLPLSGEPVTIGRGNLKLRYGTETSDGWLLTGYFDDVNAPDIAIDKIEIGSAGDVTGLRSPDERAIDYTLDVKAEGVRPADEGVAKALGETLTLEARGAWRSGQPVRLDEATVVADAVRVQASGTLAALTFTGTARVEASDLTAFSLIADRDLAGSASLAVNGDAALVGGAFDLALDGTLSDPSLGNETADRLLAGTSTLSGKAARSDEGLRFTRLHILNDQARISVDGLYASTEANLRANADIFSISVLQPEATGSLALTAAIDKPAGSRRDAPLDVTAELTLKDARLQARSVPRASVSFDGKISGPEITGQISGAGSVGGETIDISGTFRKEEARLVLDGFLARVGLSRLDGDIAWEDGLAEGELSISSNDISGLAALALIDAEGSVNGDVKLASTNGKQDVVADLLVLNARFNQYRIGEADIDATLVDVRGTPVIDATVTGNHIKAAGVLIERIVASANTSGAVTNFDADATLQNGTLVETTGNIETTRDGFDAQIQQLSVQSRYGDIRLLGPASISNADGVTRIESFSADVAGGRIAASGTVGETLDIQANIDALPLSVANSFRPDVGLAGTLSGTFNTRGTPGNPRVAFDARATSVSAAALESAGIAPIDATASGEYGNGTVQLSSFNASNSQNLDFSGAGTIPLSGSGLALRISGTAPLTFAERFLAGRGTSLGGTLRIDASVTGSLSSPNADGLFSLSGASITDPLSNLRLTQVGGVAGLRGDTISINSLSAQLAGGGAITVGGTVGIGGGLPANLRITLRDAVYSDGELVRTRLSGDLAISGELANGPLISGRVDLEETEITLPETLAGDADLLPIDHVNPDRDTLATLRRIEAALPKGGSGAPRAPVRLDVTVNSPNRIFVRGRGVDAEFGGRVRVTGPLTALQPVGSFNLIRGRLAILSKRLELTEGRITLTGSLDPLIDLVAQVQGDDIVASIRLSGRASDLSLDLSASPELPEDEILARILFGESITNLSPLQIANLATAVASLAGGGSGAGLAGQIREGIGVDDLDVVQDSDGNVAIRAGKYIQDNVYLDVQAGSTGAEASINLDITDSLTAKGTVDTQGDSKLGVFFEKDY</sequence>
<reference evidence="7 8" key="1">
    <citation type="journal article" date="2015" name="Antonie Van Leeuwenhoek">
        <title>Oricola cellulosilytica gen. nov., sp. nov., a cellulose-degrading bacterium of the family Phyllobacteriaceae isolated from surface seashore water, and emended descriptions of Mesorhizobium loti and Phyllobacterium myrsinacearum.</title>
        <authorList>
            <person name="Hameed A."/>
            <person name="Shahina M."/>
            <person name="Lai W.A."/>
            <person name="Lin S.Y."/>
            <person name="Young L.S."/>
            <person name="Liu Y.C."/>
            <person name="Hsu Y.H."/>
            <person name="Young C.C."/>
        </authorList>
    </citation>
    <scope>NUCLEOTIDE SEQUENCE [LARGE SCALE GENOMIC DNA]</scope>
    <source>
        <strain evidence="7 8">KCTC 52183</strain>
    </source>
</reference>
<keyword evidence="5" id="KW-0732">Signal</keyword>
<evidence type="ECO:0000256" key="2">
    <source>
        <dbReference type="ARBA" id="ARBA00022692"/>
    </source>
</evidence>